<dbReference type="AlphaFoldDB" id="F0X8N1"/>
<sequence length="111" mass="12254">MPPPQPSMSTFSIPASMPPQANAFGPAVISGQPPPPPPHTHSYHSINQLENKLIVQVRFSNLLQHIKNTKQELELLNLIVLDVGRELTRMEEAYGCLPEPRQQQGGPKTAQ</sequence>
<feature type="region of interest" description="Disordered" evidence="1">
    <location>
        <begin position="1"/>
        <end position="42"/>
    </location>
</feature>
<gene>
    <name evidence="2" type="ORF">CMQ_3946</name>
</gene>
<dbReference type="GeneID" id="25977102"/>
<keyword evidence="3" id="KW-1185">Reference proteome</keyword>
<accession>F0X8N1</accession>
<evidence type="ECO:0000256" key="1">
    <source>
        <dbReference type="SAM" id="MobiDB-lite"/>
    </source>
</evidence>
<evidence type="ECO:0000313" key="2">
    <source>
        <dbReference type="EMBL" id="EFX05877.1"/>
    </source>
</evidence>
<reference evidence="2 3" key="1">
    <citation type="journal article" date="2011" name="Proc. Natl. Acad. Sci. U.S.A.">
        <title>Genome and transcriptome analyses of the mountain pine beetle-fungal symbiont Grosmannia clavigera, a lodgepole pine pathogen.</title>
        <authorList>
            <person name="DiGuistini S."/>
            <person name="Wang Y."/>
            <person name="Liao N.Y."/>
            <person name="Taylor G."/>
            <person name="Tanguay P."/>
            <person name="Feau N."/>
            <person name="Henrissat B."/>
            <person name="Chan S.K."/>
            <person name="Hesse-Orce U."/>
            <person name="Alamouti S.M."/>
            <person name="Tsui C.K.M."/>
            <person name="Docking R.T."/>
            <person name="Levasseur A."/>
            <person name="Haridas S."/>
            <person name="Robertson G."/>
            <person name="Birol I."/>
            <person name="Holt R.A."/>
            <person name="Marra M.A."/>
            <person name="Hamelin R.C."/>
            <person name="Hirst M."/>
            <person name="Jones S.J.M."/>
            <person name="Bohlmann J."/>
            <person name="Breuil C."/>
        </authorList>
    </citation>
    <scope>NUCLEOTIDE SEQUENCE [LARGE SCALE GENOMIC DNA]</scope>
    <source>
        <strain evidence="3">kw1407 / UAMH 11150</strain>
    </source>
</reference>
<dbReference type="RefSeq" id="XP_014175359.1">
    <property type="nucleotide sequence ID" value="XM_014319884.1"/>
</dbReference>
<dbReference type="EMBL" id="GL629735">
    <property type="protein sequence ID" value="EFX05877.1"/>
    <property type="molecule type" value="Genomic_DNA"/>
</dbReference>
<organism evidence="3">
    <name type="scientific">Grosmannia clavigera (strain kw1407 / UAMH 11150)</name>
    <name type="common">Blue stain fungus</name>
    <name type="synonym">Graphiocladiella clavigera</name>
    <dbReference type="NCBI Taxonomy" id="655863"/>
    <lineage>
        <taxon>Eukaryota</taxon>
        <taxon>Fungi</taxon>
        <taxon>Dikarya</taxon>
        <taxon>Ascomycota</taxon>
        <taxon>Pezizomycotina</taxon>
        <taxon>Sordariomycetes</taxon>
        <taxon>Sordariomycetidae</taxon>
        <taxon>Ophiostomatales</taxon>
        <taxon>Ophiostomataceae</taxon>
        <taxon>Leptographium</taxon>
    </lineage>
</organism>
<dbReference type="InParanoid" id="F0X8N1"/>
<protein>
    <submittedName>
        <fullName evidence="2">Uncharacterized protein</fullName>
    </submittedName>
</protein>
<name>F0X8N1_GROCL</name>
<dbReference type="Proteomes" id="UP000007796">
    <property type="component" value="Unassembled WGS sequence"/>
</dbReference>
<dbReference type="HOGENOM" id="CLU_2158691_0_0_1"/>
<evidence type="ECO:0000313" key="3">
    <source>
        <dbReference type="Proteomes" id="UP000007796"/>
    </source>
</evidence>
<proteinExistence type="predicted"/>